<dbReference type="PANTHER" id="PTHR46536">
    <property type="entry name" value="ARL14 EFFECTOR PROTEIN"/>
    <property type="match status" value="1"/>
</dbReference>
<dbReference type="Pfam" id="PF14949">
    <property type="entry name" value="ARF7EP_C"/>
    <property type="match status" value="1"/>
</dbReference>
<evidence type="ECO:0000313" key="3">
    <source>
        <dbReference type="Proteomes" id="UP000183832"/>
    </source>
</evidence>
<reference evidence="2 3" key="1">
    <citation type="submission" date="2015-04" db="EMBL/GenBank/DDBJ databases">
        <authorList>
            <person name="Syromyatnikov M.Y."/>
            <person name="Popov V.N."/>
        </authorList>
    </citation>
    <scope>NUCLEOTIDE SEQUENCE [LARGE SCALE GENOMIC DNA]</scope>
</reference>
<sequence length="97" mass="11460">MWRQNKEKRTFNKKNPGITLYDENGKIRKTKEDLCDCLDINCTGCFFPCKRCESTKCGDVCRVNRNWYYEEIYLGDADPEVYSVKSIKAPSNYKIRI</sequence>
<evidence type="ECO:0000313" key="2">
    <source>
        <dbReference type="EMBL" id="CRK98980.1"/>
    </source>
</evidence>
<dbReference type="InterPro" id="IPR029264">
    <property type="entry name" value="ARF7EP_C"/>
</dbReference>
<dbReference type="EMBL" id="CVRI01000048">
    <property type="protein sequence ID" value="CRK98980.1"/>
    <property type="molecule type" value="Genomic_DNA"/>
</dbReference>
<keyword evidence="3" id="KW-1185">Reference proteome</keyword>
<dbReference type="PANTHER" id="PTHR46536:SF3">
    <property type="entry name" value="ARF7 EFFECTOR PROTEIN C-TERMINAL DOMAIN-CONTAINING PROTEIN"/>
    <property type="match status" value="1"/>
</dbReference>
<gene>
    <name evidence="2" type="ORF">CLUMA_CG011987</name>
</gene>
<name>A0A1J1IHG4_9DIPT</name>
<dbReference type="AlphaFoldDB" id="A0A1J1IHG4"/>
<dbReference type="OrthoDB" id="5984406at2759"/>
<protein>
    <submittedName>
        <fullName evidence="2">CLUMA_CG011987, isoform A</fullName>
    </submittedName>
</protein>
<evidence type="ECO:0000259" key="1">
    <source>
        <dbReference type="Pfam" id="PF14949"/>
    </source>
</evidence>
<feature type="domain" description="ARF7 effector protein C-terminal" evidence="1">
    <location>
        <begin position="7"/>
        <end position="72"/>
    </location>
</feature>
<dbReference type="Proteomes" id="UP000183832">
    <property type="component" value="Unassembled WGS sequence"/>
</dbReference>
<organism evidence="2 3">
    <name type="scientific">Clunio marinus</name>
    <dbReference type="NCBI Taxonomy" id="568069"/>
    <lineage>
        <taxon>Eukaryota</taxon>
        <taxon>Metazoa</taxon>
        <taxon>Ecdysozoa</taxon>
        <taxon>Arthropoda</taxon>
        <taxon>Hexapoda</taxon>
        <taxon>Insecta</taxon>
        <taxon>Pterygota</taxon>
        <taxon>Neoptera</taxon>
        <taxon>Endopterygota</taxon>
        <taxon>Diptera</taxon>
        <taxon>Nematocera</taxon>
        <taxon>Chironomoidea</taxon>
        <taxon>Chironomidae</taxon>
        <taxon>Clunio</taxon>
    </lineage>
</organism>
<proteinExistence type="predicted"/>
<accession>A0A1J1IHG4</accession>